<accession>A0AAD2Q0U5</accession>
<dbReference type="Proteomes" id="UP001295794">
    <property type="component" value="Unassembled WGS sequence"/>
</dbReference>
<proteinExistence type="predicted"/>
<name>A0AAD2Q0U5_9AGAR</name>
<organism evidence="2 4">
    <name type="scientific">Mycena citricolor</name>
    <dbReference type="NCBI Taxonomy" id="2018698"/>
    <lineage>
        <taxon>Eukaryota</taxon>
        <taxon>Fungi</taxon>
        <taxon>Dikarya</taxon>
        <taxon>Basidiomycota</taxon>
        <taxon>Agaricomycotina</taxon>
        <taxon>Agaricomycetes</taxon>
        <taxon>Agaricomycetidae</taxon>
        <taxon>Agaricales</taxon>
        <taxon>Marasmiineae</taxon>
        <taxon>Mycenaceae</taxon>
        <taxon>Mycena</taxon>
    </lineage>
</organism>
<sequence>FPVAWESLCILLLMAKPDVDTPIRITVTPSQSSYFAGEAFAVTITYTNTHIADTHTPVLTSRARAHTQVHKRNAYSISSAPLARPPTSPGTPRPSAHPTTPTTPRGKQLTPLPTSEEGDGRPRRRGVIGRTTPEEQRIPGLVEQRRKKMLAKSLSVSISLSERPNRDLDSGPHSPPGAISEVVSPISRRSDTLPLAASHPHARKVSLLDGQQIITTTRVSNSPVSAPASASSSTFSLALEPISEFDSAESPVRKRASLGKGHPSSPARKSQAEVLYTYASLAGRVVIGQGGPMTSGLVALRAALAPPMRGGGSLSTQAASAAGLSGATQTRHRRSNSLMRAIWGAEDEGDTPLPTLDIRPEMLAVDLKLGPGESRSYKYTINLPENMPPTFKGRTVRFSYELVVGVCRPGNVSRVMKVPIRVYNHVRVGRRPKPYDLMWPVSASQPKPSVHGPDQNTPEQKEHGNKADLQRYAQKLLTATLPSEDSGPQMGCRQAVEELTRNLRKVSYDITKDGVTVAVLTFPKSAYRLGETVNGVVEINWRNGRGRVLQVVSVPAMIHPLTNAAQLTALLEAHESFPELATTRRVHAEHHARFVLGTLRLGFALDIPSDGSPAFDIVWDRKAGGLEWKVRLCLLVAVSSEQSDLGTEGMRVTALEREPDHNSGAWGSSWRAPDKMAVLQRLPPESEKIPTATSWAAFLTASLLGSGEGRYHDGDQDGDERDGPYDGVKPNPAGGVGVGVRYAGSEIGWSEVKAEMVECVVPVSVWPGNTAFRPADVVFDV</sequence>
<dbReference type="Pfam" id="PF08737">
    <property type="entry name" value="Rgp1"/>
    <property type="match status" value="2"/>
</dbReference>
<evidence type="ECO:0000313" key="4">
    <source>
        <dbReference type="Proteomes" id="UP001295794"/>
    </source>
</evidence>
<protein>
    <recommendedName>
        <fullName evidence="5">Rgp1-domain-containing protein</fullName>
    </recommendedName>
</protein>
<dbReference type="Gene3D" id="2.60.40.640">
    <property type="match status" value="1"/>
</dbReference>
<evidence type="ECO:0000313" key="3">
    <source>
        <dbReference type="EMBL" id="CAK5278031.1"/>
    </source>
</evidence>
<evidence type="ECO:0000313" key="2">
    <source>
        <dbReference type="EMBL" id="CAK5263603.1"/>
    </source>
</evidence>
<dbReference type="InterPro" id="IPR014752">
    <property type="entry name" value="Arrestin-like_C"/>
</dbReference>
<dbReference type="SUPFAM" id="SSF81296">
    <property type="entry name" value="E set domains"/>
    <property type="match status" value="1"/>
</dbReference>
<feature type="region of interest" description="Disordered" evidence="1">
    <location>
        <begin position="156"/>
        <end position="180"/>
    </location>
</feature>
<comment type="caution">
    <text evidence="2">The sequence shown here is derived from an EMBL/GenBank/DDBJ whole genome shotgun (WGS) entry which is preliminary data.</text>
</comment>
<feature type="region of interest" description="Disordered" evidence="1">
    <location>
        <begin position="708"/>
        <end position="734"/>
    </location>
</feature>
<evidence type="ECO:0000256" key="1">
    <source>
        <dbReference type="SAM" id="MobiDB-lite"/>
    </source>
</evidence>
<reference evidence="2" key="1">
    <citation type="submission" date="2023-11" db="EMBL/GenBank/DDBJ databases">
        <authorList>
            <person name="De Vega J J."/>
            <person name="De Vega J J."/>
        </authorList>
    </citation>
    <scope>NUCLEOTIDE SEQUENCE</scope>
</reference>
<dbReference type="InterPro" id="IPR014848">
    <property type="entry name" value="Rgp1"/>
</dbReference>
<dbReference type="AlphaFoldDB" id="A0AAD2Q0U5"/>
<dbReference type="EMBL" id="CAVNYO010000421">
    <property type="protein sequence ID" value="CAK5278031.1"/>
    <property type="molecule type" value="Genomic_DNA"/>
</dbReference>
<feature type="region of interest" description="Disordered" evidence="1">
    <location>
        <begin position="246"/>
        <end position="269"/>
    </location>
</feature>
<feature type="compositionally biased region" description="Pro residues" evidence="1">
    <location>
        <begin position="83"/>
        <end position="92"/>
    </location>
</feature>
<keyword evidence="4" id="KW-1185">Reference proteome</keyword>
<feature type="region of interest" description="Disordered" evidence="1">
    <location>
        <begin position="439"/>
        <end position="466"/>
    </location>
</feature>
<evidence type="ECO:0008006" key="5">
    <source>
        <dbReference type="Google" id="ProtNLM"/>
    </source>
</evidence>
<dbReference type="EMBL" id="CAVNYO010000041">
    <property type="protein sequence ID" value="CAK5263603.1"/>
    <property type="molecule type" value="Genomic_DNA"/>
</dbReference>
<dbReference type="InterPro" id="IPR014756">
    <property type="entry name" value="Ig_E-set"/>
</dbReference>
<gene>
    <name evidence="3" type="ORF">MYCIT1_LOCUS27252</name>
    <name evidence="2" type="ORF">MYCIT1_LOCUS3098</name>
</gene>
<dbReference type="PANTHER" id="PTHR12507">
    <property type="entry name" value="REDUCED GROWTH PHENOTYPE 1 RGP1, YEAST -RELATED"/>
    <property type="match status" value="1"/>
</dbReference>
<feature type="region of interest" description="Disordered" evidence="1">
    <location>
        <begin position="69"/>
        <end position="144"/>
    </location>
</feature>
<feature type="non-terminal residue" evidence="2">
    <location>
        <position position="1"/>
    </location>
</feature>